<dbReference type="EMBL" id="PZQS01000012">
    <property type="protein sequence ID" value="PVD21191.1"/>
    <property type="molecule type" value="Genomic_DNA"/>
</dbReference>
<evidence type="ECO:0008006" key="6">
    <source>
        <dbReference type="Google" id="ProtNLM"/>
    </source>
</evidence>
<reference evidence="4 5" key="1">
    <citation type="submission" date="2018-04" db="EMBL/GenBank/DDBJ databases">
        <title>The genome of golden apple snail Pomacea canaliculata provides insight into stress tolerance and invasive adaptation.</title>
        <authorList>
            <person name="Liu C."/>
            <person name="Liu B."/>
            <person name="Ren Y."/>
            <person name="Zhang Y."/>
            <person name="Wang H."/>
            <person name="Li S."/>
            <person name="Jiang F."/>
            <person name="Yin L."/>
            <person name="Zhang G."/>
            <person name="Qian W."/>
            <person name="Fan W."/>
        </authorList>
    </citation>
    <scope>NUCLEOTIDE SEQUENCE [LARGE SCALE GENOMIC DNA]</scope>
    <source>
        <strain evidence="4">SZHN2017</strain>
        <tissue evidence="4">Muscle</tissue>
    </source>
</reference>
<evidence type="ECO:0000256" key="2">
    <source>
        <dbReference type="ARBA" id="ARBA00022980"/>
    </source>
</evidence>
<dbReference type="PANTHER" id="PTHR24088">
    <property type="entry name" value="28S RIBOSOMAL PROTEIN S17, MITOCHONDRIAL"/>
    <property type="match status" value="1"/>
</dbReference>
<dbReference type="OrthoDB" id="274752at2759"/>
<dbReference type="InterPro" id="IPR000266">
    <property type="entry name" value="Ribosomal_uS17"/>
</dbReference>
<dbReference type="OMA" id="FLMAHYK"/>
<dbReference type="SUPFAM" id="SSF50249">
    <property type="entry name" value="Nucleic acid-binding proteins"/>
    <property type="match status" value="1"/>
</dbReference>
<dbReference type="InterPro" id="IPR012340">
    <property type="entry name" value="NA-bd_OB-fold"/>
</dbReference>
<dbReference type="GO" id="GO:0003735">
    <property type="term" value="F:structural constituent of ribosome"/>
    <property type="evidence" value="ECO:0007669"/>
    <property type="project" value="InterPro"/>
</dbReference>
<evidence type="ECO:0000313" key="5">
    <source>
        <dbReference type="Proteomes" id="UP000245119"/>
    </source>
</evidence>
<evidence type="ECO:0000256" key="1">
    <source>
        <dbReference type="ARBA" id="ARBA00010254"/>
    </source>
</evidence>
<protein>
    <recommendedName>
        <fullName evidence="6">28S ribosomal protein S17, mitochondrial</fullName>
    </recommendedName>
</protein>
<name>A0A2T7NJ37_POMCA</name>
<sequence>MASWGSIVIGQVVKRGVVRTDTVKVRCLRLKLDTYLNKYFNSRKHYWAIEKEDKCEIGDIILIERLPKKLTPLVSHEIKHHVFKLGSVVDPVTGKRCRATEFIDEAARELEVQQIEETAKQAS</sequence>
<dbReference type="PANTHER" id="PTHR24088:SF0">
    <property type="entry name" value="SMALL RIBOSOMAL SUBUNIT PROTEIN US17M"/>
    <property type="match status" value="1"/>
</dbReference>
<dbReference type="Gene3D" id="2.40.50.140">
    <property type="entry name" value="Nucleic acid-binding proteins"/>
    <property type="match status" value="1"/>
</dbReference>
<proteinExistence type="inferred from homology"/>
<dbReference type="STRING" id="400727.A0A2T7NJ37"/>
<comment type="caution">
    <text evidence="4">The sequence shown here is derived from an EMBL/GenBank/DDBJ whole genome shotgun (WGS) entry which is preliminary data.</text>
</comment>
<dbReference type="Pfam" id="PF00366">
    <property type="entry name" value="Ribosomal_S17"/>
    <property type="match status" value="1"/>
</dbReference>
<keyword evidence="5" id="KW-1185">Reference proteome</keyword>
<evidence type="ECO:0000313" key="4">
    <source>
        <dbReference type="EMBL" id="PVD21191.1"/>
    </source>
</evidence>
<accession>A0A2T7NJ37</accession>
<organism evidence="4 5">
    <name type="scientific">Pomacea canaliculata</name>
    <name type="common">Golden apple snail</name>
    <dbReference type="NCBI Taxonomy" id="400727"/>
    <lineage>
        <taxon>Eukaryota</taxon>
        <taxon>Metazoa</taxon>
        <taxon>Spiralia</taxon>
        <taxon>Lophotrochozoa</taxon>
        <taxon>Mollusca</taxon>
        <taxon>Gastropoda</taxon>
        <taxon>Caenogastropoda</taxon>
        <taxon>Architaenioglossa</taxon>
        <taxon>Ampullarioidea</taxon>
        <taxon>Ampullariidae</taxon>
        <taxon>Pomacea</taxon>
    </lineage>
</organism>
<dbReference type="InterPro" id="IPR039193">
    <property type="entry name" value="Ribosomal_uS17m_metazoa"/>
</dbReference>
<dbReference type="Proteomes" id="UP000245119">
    <property type="component" value="Linkage Group LG12"/>
</dbReference>
<gene>
    <name evidence="4" type="ORF">C0Q70_19359</name>
</gene>
<evidence type="ECO:0000256" key="3">
    <source>
        <dbReference type="ARBA" id="ARBA00023274"/>
    </source>
</evidence>
<keyword evidence="3" id="KW-0687">Ribonucleoprotein</keyword>
<keyword evidence="2" id="KW-0689">Ribosomal protein</keyword>
<dbReference type="GO" id="GO:0005763">
    <property type="term" value="C:mitochondrial small ribosomal subunit"/>
    <property type="evidence" value="ECO:0007669"/>
    <property type="project" value="InterPro"/>
</dbReference>
<dbReference type="GO" id="GO:0032543">
    <property type="term" value="P:mitochondrial translation"/>
    <property type="evidence" value="ECO:0007669"/>
    <property type="project" value="TreeGrafter"/>
</dbReference>
<dbReference type="AlphaFoldDB" id="A0A2T7NJ37"/>
<comment type="similarity">
    <text evidence="1">Belongs to the universal ribosomal protein uS17 family.</text>
</comment>